<dbReference type="PRINTS" id="PR00625">
    <property type="entry name" value="JDOMAIN"/>
</dbReference>
<dbReference type="Gene3D" id="1.10.287.110">
    <property type="entry name" value="DnaJ domain"/>
    <property type="match status" value="1"/>
</dbReference>
<dbReference type="PANTHER" id="PTHR44094:SF8">
    <property type="entry name" value="DNAJ HEAT SHOCK N-TERMINAL DOMAIN-CONTAINING PROTEIN-RELATED"/>
    <property type="match status" value="1"/>
</dbReference>
<dbReference type="Pfam" id="PF14308">
    <property type="entry name" value="DnaJ-X"/>
    <property type="match status" value="1"/>
</dbReference>
<dbReference type="PANTHER" id="PTHR44094">
    <property type="entry name" value="DNAJ HEAT SHOCK N-TERMINAL DOMAIN-CONTAINING PROTEIN"/>
    <property type="match status" value="1"/>
</dbReference>
<dbReference type="CDD" id="cd06257">
    <property type="entry name" value="DnaJ"/>
    <property type="match status" value="1"/>
</dbReference>
<keyword evidence="1" id="KW-0472">Membrane</keyword>
<dbReference type="InterPro" id="IPR001623">
    <property type="entry name" value="DnaJ_domain"/>
</dbReference>
<dbReference type="Pfam" id="PF00226">
    <property type="entry name" value="DnaJ"/>
    <property type="match status" value="1"/>
</dbReference>
<dbReference type="InterPro" id="IPR036869">
    <property type="entry name" value="J_dom_sf"/>
</dbReference>
<dbReference type="SMART" id="SM00271">
    <property type="entry name" value="DnaJ"/>
    <property type="match status" value="1"/>
</dbReference>
<keyword evidence="1" id="KW-1133">Transmembrane helix</keyword>
<keyword evidence="4" id="KW-1185">Reference proteome</keyword>
<dbReference type="PROSITE" id="PS50076">
    <property type="entry name" value="DNAJ_2"/>
    <property type="match status" value="1"/>
</dbReference>
<gene>
    <name evidence="3" type="ORF">CYCCA115_LOCUS14062</name>
</gene>
<accession>A0AAD2PUZ3</accession>
<evidence type="ECO:0000313" key="4">
    <source>
        <dbReference type="Proteomes" id="UP001295423"/>
    </source>
</evidence>
<feature type="transmembrane region" description="Helical" evidence="1">
    <location>
        <begin position="70"/>
        <end position="93"/>
    </location>
</feature>
<feature type="transmembrane region" description="Helical" evidence="1">
    <location>
        <begin position="42"/>
        <end position="63"/>
    </location>
</feature>
<keyword evidence="1" id="KW-0812">Transmembrane</keyword>
<evidence type="ECO:0000313" key="3">
    <source>
        <dbReference type="EMBL" id="CAJ1953462.1"/>
    </source>
</evidence>
<feature type="domain" description="J" evidence="2">
    <location>
        <begin position="172"/>
        <end position="238"/>
    </location>
</feature>
<protein>
    <recommendedName>
        <fullName evidence="2">J domain-containing protein</fullName>
    </recommendedName>
</protein>
<comment type="caution">
    <text evidence="3">The sequence shown here is derived from an EMBL/GenBank/DDBJ whole genome shotgun (WGS) entry which is preliminary data.</text>
</comment>
<evidence type="ECO:0000259" key="2">
    <source>
        <dbReference type="PROSITE" id="PS50076"/>
    </source>
</evidence>
<name>A0AAD2PUZ3_9STRA</name>
<dbReference type="SUPFAM" id="SSF46565">
    <property type="entry name" value="Chaperone J-domain"/>
    <property type="match status" value="1"/>
</dbReference>
<sequence length="531" mass="57797">MQKTEEELKKEQEDAKKELDELFKKSKPKNLADGLGQGVNNIVGGALGGVGIAVLAPTAGFAAGMKRGGILGGIAGGTGGVVVGAIGGVGMILGGAVSGVTQIVRGAAAQPAAMKAKKDGKWWNENTHEWALTNLKETNIPENDDDLLKNIKDDLDSAGKPGSASAEVKDTFYYDALEIDTSADPSAIKRRYYILARKYHPDRVGQDDKESADKFKQIAEAYHVLSDPKLRQTYDKEGRDGLSGDKTDINGSGMDPSILMAFLFGSDKFNDYFGRLATSTSAMLGDSAKFSAEDSRTLQERRCTRLAVKLAEKVEPWVKDDFEICTTMWATEAVELSKASYGYELVKVLGMAYEVTALQFLGSTESGVGMPSIGKWAAGQKAKRKQKKAGNQTQVESLRATFNAIQLQQEYEQKIKEAKTPEEKAQLEKELEDAAQSSVLSLIWTATVVDITSTIHETCQMLFFDQSVDKESRKKRAKAVKNLGLTLQACPEPIKEKQDAKHVFEEAALAAMVETMKQKDEASFSASFRNK</sequence>
<evidence type="ECO:0000256" key="1">
    <source>
        <dbReference type="SAM" id="Phobius"/>
    </source>
</evidence>
<dbReference type="EMBL" id="CAKOGP040001825">
    <property type="protein sequence ID" value="CAJ1953462.1"/>
    <property type="molecule type" value="Genomic_DNA"/>
</dbReference>
<organism evidence="3 4">
    <name type="scientific">Cylindrotheca closterium</name>
    <dbReference type="NCBI Taxonomy" id="2856"/>
    <lineage>
        <taxon>Eukaryota</taxon>
        <taxon>Sar</taxon>
        <taxon>Stramenopiles</taxon>
        <taxon>Ochrophyta</taxon>
        <taxon>Bacillariophyta</taxon>
        <taxon>Bacillariophyceae</taxon>
        <taxon>Bacillariophycidae</taxon>
        <taxon>Bacillariales</taxon>
        <taxon>Bacillariaceae</taxon>
        <taxon>Cylindrotheca</taxon>
    </lineage>
</organism>
<dbReference type="AlphaFoldDB" id="A0AAD2PUZ3"/>
<proteinExistence type="predicted"/>
<dbReference type="Proteomes" id="UP001295423">
    <property type="component" value="Unassembled WGS sequence"/>
</dbReference>
<dbReference type="InterPro" id="IPR052423">
    <property type="entry name" value="EMIR"/>
</dbReference>
<reference evidence="3" key="1">
    <citation type="submission" date="2023-08" db="EMBL/GenBank/DDBJ databases">
        <authorList>
            <person name="Audoor S."/>
            <person name="Bilcke G."/>
        </authorList>
    </citation>
    <scope>NUCLEOTIDE SEQUENCE</scope>
</reference>
<dbReference type="InterPro" id="IPR026894">
    <property type="entry name" value="DnaJ_X"/>
</dbReference>